<dbReference type="GO" id="GO:0003676">
    <property type="term" value="F:nucleic acid binding"/>
    <property type="evidence" value="ECO:0007669"/>
    <property type="project" value="InterPro"/>
</dbReference>
<dbReference type="InterPro" id="IPR001969">
    <property type="entry name" value="Aspartic_peptidase_AS"/>
</dbReference>
<dbReference type="Proteomes" id="UP000186817">
    <property type="component" value="Unassembled WGS sequence"/>
</dbReference>
<evidence type="ECO:0000259" key="2">
    <source>
        <dbReference type="PROSITE" id="PS50158"/>
    </source>
</evidence>
<reference evidence="3 4" key="1">
    <citation type="submission" date="2016-02" db="EMBL/GenBank/DDBJ databases">
        <title>Genome analysis of coral dinoflagellate symbionts highlights evolutionary adaptations to a symbiotic lifestyle.</title>
        <authorList>
            <person name="Aranda M."/>
            <person name="Li Y."/>
            <person name="Liew Y.J."/>
            <person name="Baumgarten S."/>
            <person name="Simakov O."/>
            <person name="Wilson M."/>
            <person name="Piel J."/>
            <person name="Ashoor H."/>
            <person name="Bougouffa S."/>
            <person name="Bajic V.B."/>
            <person name="Ryu T."/>
            <person name="Ravasi T."/>
            <person name="Bayer T."/>
            <person name="Micklem G."/>
            <person name="Kim H."/>
            <person name="Bhak J."/>
            <person name="Lajeunesse T.C."/>
            <person name="Voolstra C.R."/>
        </authorList>
    </citation>
    <scope>NUCLEOTIDE SEQUENCE [LARGE SCALE GENOMIC DNA]</scope>
    <source>
        <strain evidence="3 4">CCMP2467</strain>
    </source>
</reference>
<evidence type="ECO:0000256" key="1">
    <source>
        <dbReference type="PROSITE-ProRule" id="PRU00047"/>
    </source>
</evidence>
<proteinExistence type="predicted"/>
<name>A0A1Q9D623_SYMMI</name>
<organism evidence="3 4">
    <name type="scientific">Symbiodinium microadriaticum</name>
    <name type="common">Dinoflagellate</name>
    <name type="synonym">Zooxanthella microadriatica</name>
    <dbReference type="NCBI Taxonomy" id="2951"/>
    <lineage>
        <taxon>Eukaryota</taxon>
        <taxon>Sar</taxon>
        <taxon>Alveolata</taxon>
        <taxon>Dinophyceae</taxon>
        <taxon>Suessiales</taxon>
        <taxon>Symbiodiniaceae</taxon>
        <taxon>Symbiodinium</taxon>
    </lineage>
</organism>
<feature type="domain" description="CCHC-type" evidence="2">
    <location>
        <begin position="338"/>
        <end position="353"/>
    </location>
</feature>
<dbReference type="PROSITE" id="PS50158">
    <property type="entry name" value="ZF_CCHC"/>
    <property type="match status" value="1"/>
</dbReference>
<gene>
    <name evidence="3" type="ORF">AK812_SmicGene27762</name>
</gene>
<keyword evidence="1" id="KW-0862">Zinc</keyword>
<dbReference type="PROSITE" id="PS00141">
    <property type="entry name" value="ASP_PROTEASE"/>
    <property type="match status" value="1"/>
</dbReference>
<dbReference type="AlphaFoldDB" id="A0A1Q9D623"/>
<keyword evidence="1" id="KW-0479">Metal-binding</keyword>
<evidence type="ECO:0000313" key="3">
    <source>
        <dbReference type="EMBL" id="OLP90645.1"/>
    </source>
</evidence>
<evidence type="ECO:0000313" key="4">
    <source>
        <dbReference type="Proteomes" id="UP000186817"/>
    </source>
</evidence>
<dbReference type="GO" id="GO:0004190">
    <property type="term" value="F:aspartic-type endopeptidase activity"/>
    <property type="evidence" value="ECO:0007669"/>
    <property type="project" value="InterPro"/>
</dbReference>
<dbReference type="InterPro" id="IPR001878">
    <property type="entry name" value="Znf_CCHC"/>
</dbReference>
<dbReference type="OrthoDB" id="425962at2759"/>
<keyword evidence="1" id="KW-0863">Zinc-finger</keyword>
<accession>A0A1Q9D623</accession>
<dbReference type="SMART" id="SM00343">
    <property type="entry name" value="ZnF_C2HC"/>
    <property type="match status" value="1"/>
</dbReference>
<dbReference type="Pfam" id="PF00098">
    <property type="entry name" value="zf-CCHC"/>
    <property type="match status" value="1"/>
</dbReference>
<dbReference type="InterPro" id="IPR036875">
    <property type="entry name" value="Znf_CCHC_sf"/>
</dbReference>
<dbReference type="GO" id="GO:0008270">
    <property type="term" value="F:zinc ion binding"/>
    <property type="evidence" value="ECO:0007669"/>
    <property type="project" value="UniProtKB-KW"/>
</dbReference>
<protein>
    <recommendedName>
        <fullName evidence="2">CCHC-type domain-containing protein</fullName>
    </recommendedName>
</protein>
<dbReference type="GO" id="GO:0006508">
    <property type="term" value="P:proteolysis"/>
    <property type="evidence" value="ECO:0007669"/>
    <property type="project" value="InterPro"/>
</dbReference>
<dbReference type="SUPFAM" id="SSF57756">
    <property type="entry name" value="Retrovirus zinc finger-like domains"/>
    <property type="match status" value="1"/>
</dbReference>
<dbReference type="Gene3D" id="4.10.60.10">
    <property type="entry name" value="Zinc finger, CCHC-type"/>
    <property type="match status" value="1"/>
</dbReference>
<sequence>MTTEGTTSSAPSEPSYQLPWNAIPRFIPGTTDVTEYSKKLQFLAAMWPKESISLLAPRAALLCEGTSFKKVSKLPADKLKSNDESGVQILVATLGGSWGRSEVERKYDVFEKAIFGTIQKSDESNDSYLARHDVHFEELLAQNVSLEEVRAYVLLRQSALSAEDRKKIVVEMGGTLKYDKVSSAVRLLGSRFFSDLQGQRGAFRNKTYDANMVDEPGADDADRVYHAAAAPPTGEEYEPELEPEYLEALIAAEDQDALTISSFEDELETFFQDTPELQEALVSYLEARSRLLSKRKVRGFWPVSGAKGAKAAGKGAKGKGKGKSGRDQLLARIAKSTCRACGERGHWKAECPKYGRPGSMSAGSKNEATTTFAEECHDQATALISGPVPGGAEDEILTRLPEEAISLAEAFNAAVAPKLSGVSNRLAVLVRNFQNRRFPDKRQLPPRQTSSGAKAWTECLPSPSAAAAPDEPDLTEVALQGATAVEAILDTGASRCVMGQSLLDRFLSQLGDKARPAFTCWTLQV</sequence>
<keyword evidence="4" id="KW-1185">Reference proteome</keyword>
<dbReference type="EMBL" id="LSRX01000700">
    <property type="protein sequence ID" value="OLP90645.1"/>
    <property type="molecule type" value="Genomic_DNA"/>
</dbReference>
<comment type="caution">
    <text evidence="3">The sequence shown here is derived from an EMBL/GenBank/DDBJ whole genome shotgun (WGS) entry which is preliminary data.</text>
</comment>